<name>A0AAE3U8K0_9BACT</name>
<dbReference type="EMBL" id="JASJOS010000009">
    <property type="protein sequence ID" value="MDJ1482747.1"/>
    <property type="molecule type" value="Genomic_DNA"/>
</dbReference>
<comment type="caution">
    <text evidence="1">The sequence shown here is derived from an EMBL/GenBank/DDBJ whole genome shotgun (WGS) entry which is preliminary data.</text>
</comment>
<dbReference type="Proteomes" id="UP001241110">
    <property type="component" value="Unassembled WGS sequence"/>
</dbReference>
<reference evidence="1" key="1">
    <citation type="submission" date="2023-05" db="EMBL/GenBank/DDBJ databases">
        <authorList>
            <person name="Zhang X."/>
        </authorList>
    </citation>
    <scope>NUCLEOTIDE SEQUENCE</scope>
    <source>
        <strain evidence="1">YF14B1</strain>
    </source>
</reference>
<evidence type="ECO:0000313" key="2">
    <source>
        <dbReference type="Proteomes" id="UP001241110"/>
    </source>
</evidence>
<gene>
    <name evidence="1" type="ORF">QNI16_19765</name>
</gene>
<protein>
    <submittedName>
        <fullName evidence="1">Zf-HC2 domain-containing protein</fullName>
    </submittedName>
</protein>
<sequence length="91" mass="10815">MGPLKKIQYNCRKATFLIEKKQLASLTLREKLELRIHLAGCSICRTFQKQSILINRMVKDMFTNSQHQQFTLDDDYKKQLQDKIDQQLNKN</sequence>
<dbReference type="AlphaFoldDB" id="A0AAE3U8K0"/>
<dbReference type="RefSeq" id="WP_313982087.1">
    <property type="nucleotide sequence ID" value="NZ_JASJOR010000002.1"/>
</dbReference>
<proteinExistence type="predicted"/>
<organism evidence="1 2">
    <name type="scientific">Xanthocytophaga flava</name>
    <dbReference type="NCBI Taxonomy" id="3048013"/>
    <lineage>
        <taxon>Bacteria</taxon>
        <taxon>Pseudomonadati</taxon>
        <taxon>Bacteroidota</taxon>
        <taxon>Cytophagia</taxon>
        <taxon>Cytophagales</taxon>
        <taxon>Rhodocytophagaceae</taxon>
        <taxon>Xanthocytophaga</taxon>
    </lineage>
</organism>
<evidence type="ECO:0000313" key="1">
    <source>
        <dbReference type="EMBL" id="MDJ1482747.1"/>
    </source>
</evidence>
<accession>A0AAE3U8K0</accession>